<feature type="binding site" evidence="11">
    <location>
        <begin position="187"/>
        <end position="192"/>
    </location>
    <ligand>
        <name>CTP</name>
        <dbReference type="ChEBI" id="CHEBI:37563"/>
        <note>allosteric inhibitor</note>
    </ligand>
</feature>
<feature type="binding site" evidence="11">
    <location>
        <begin position="14"/>
        <end position="19"/>
    </location>
    <ligand>
        <name>ATP</name>
        <dbReference type="ChEBI" id="CHEBI:30616"/>
    </ligand>
</feature>
<dbReference type="PROSITE" id="PS51273">
    <property type="entry name" value="GATASE_TYPE_1"/>
    <property type="match status" value="1"/>
</dbReference>
<evidence type="ECO:0000256" key="8">
    <source>
        <dbReference type="ARBA" id="ARBA00022962"/>
    </source>
</evidence>
<comment type="pathway">
    <text evidence="1 11">Pyrimidine metabolism; CTP biosynthesis via de novo pathway; CTP from UDP: step 2/2.</text>
</comment>
<evidence type="ECO:0000256" key="4">
    <source>
        <dbReference type="ARBA" id="ARBA00022723"/>
    </source>
</evidence>
<feature type="binding site" evidence="11">
    <location>
        <begin position="147"/>
        <end position="149"/>
    </location>
    <ligand>
        <name>CTP</name>
        <dbReference type="ChEBI" id="CHEBI:37563"/>
        <note>allosteric inhibitor</note>
    </ligand>
</feature>
<keyword evidence="8 11" id="KW-0315">Glutamine amidotransferase</keyword>
<keyword evidence="9 11" id="KW-0665">Pyrimidine biosynthesis</keyword>
<dbReference type="CDD" id="cd03113">
    <property type="entry name" value="CTPS_N"/>
    <property type="match status" value="1"/>
</dbReference>
<organism evidence="14">
    <name type="scientific">candidate division TA06 bacterium ADurb.Bin417</name>
    <dbReference type="NCBI Taxonomy" id="1852828"/>
    <lineage>
        <taxon>Bacteria</taxon>
        <taxon>Bacteria division TA06</taxon>
    </lineage>
</organism>
<dbReference type="CDD" id="cd01746">
    <property type="entry name" value="GATase1_CTP_Synthase"/>
    <property type="match status" value="1"/>
</dbReference>
<comment type="caution">
    <text evidence="11">Lacks conserved residue(s) required for the propagation of feature annotation.</text>
</comment>
<dbReference type="GO" id="GO:0019856">
    <property type="term" value="P:pyrimidine nucleobase biosynthetic process"/>
    <property type="evidence" value="ECO:0007669"/>
    <property type="project" value="TreeGrafter"/>
</dbReference>
<accession>A0A1V5MIN2</accession>
<dbReference type="SUPFAM" id="SSF52317">
    <property type="entry name" value="Class I glutamine amidotransferase-like"/>
    <property type="match status" value="1"/>
</dbReference>
<dbReference type="NCBIfam" id="NF003792">
    <property type="entry name" value="PRK05380.1"/>
    <property type="match status" value="1"/>
</dbReference>
<keyword evidence="4 11" id="KW-0479">Metal-binding</keyword>
<evidence type="ECO:0000256" key="3">
    <source>
        <dbReference type="ARBA" id="ARBA00022598"/>
    </source>
</evidence>
<dbReference type="SUPFAM" id="SSF52540">
    <property type="entry name" value="P-loop containing nucleoside triphosphate hydrolases"/>
    <property type="match status" value="1"/>
</dbReference>
<feature type="domain" description="CTP synthase N-terminal" evidence="13">
    <location>
        <begin position="3"/>
        <end position="266"/>
    </location>
</feature>
<dbReference type="NCBIfam" id="TIGR00337">
    <property type="entry name" value="PyrG"/>
    <property type="match status" value="1"/>
</dbReference>
<feature type="binding site" evidence="11">
    <location>
        <position position="71"/>
    </location>
    <ligand>
        <name>Mg(2+)</name>
        <dbReference type="ChEBI" id="CHEBI:18420"/>
    </ligand>
</feature>
<dbReference type="Pfam" id="PF06418">
    <property type="entry name" value="CTP_synth_N"/>
    <property type="match status" value="1"/>
</dbReference>
<keyword evidence="7 11" id="KW-0460">Magnesium</keyword>
<dbReference type="Gene3D" id="3.40.50.880">
    <property type="match status" value="1"/>
</dbReference>
<feature type="active site" description="Nucleophile; for glutamine hydrolysis" evidence="11">
    <location>
        <position position="381"/>
    </location>
</feature>
<dbReference type="GO" id="GO:0003883">
    <property type="term" value="F:CTP synthase activity"/>
    <property type="evidence" value="ECO:0007669"/>
    <property type="project" value="UniProtKB-UniRule"/>
</dbReference>
<evidence type="ECO:0000256" key="2">
    <source>
        <dbReference type="ARBA" id="ARBA00007533"/>
    </source>
</evidence>
<dbReference type="InterPro" id="IPR017456">
    <property type="entry name" value="CTP_synthase_N"/>
</dbReference>
<dbReference type="PANTHER" id="PTHR11550:SF0">
    <property type="entry name" value="CTP SYNTHASE-RELATED"/>
    <property type="match status" value="1"/>
</dbReference>
<feature type="binding site" evidence="11">
    <location>
        <position position="140"/>
    </location>
    <ligand>
        <name>Mg(2+)</name>
        <dbReference type="ChEBI" id="CHEBI:18420"/>
    </ligand>
</feature>
<protein>
    <recommendedName>
        <fullName evidence="11">CTP synthase</fullName>
        <ecNumber evidence="11">6.3.4.2</ecNumber>
    </recommendedName>
    <alternativeName>
        <fullName evidence="11">Cytidine 5'-triphosphate synthase</fullName>
    </alternativeName>
    <alternativeName>
        <fullName evidence="11">Cytidine triphosphate synthetase</fullName>
        <shortName evidence="11">CTP synthetase</shortName>
        <shortName evidence="11">CTPS</shortName>
    </alternativeName>
    <alternativeName>
        <fullName evidence="11">UTP--ammonia ligase</fullName>
    </alternativeName>
</protein>
<comment type="function">
    <text evidence="11">Catalyzes the ATP-dependent amination of UTP to CTP with either L-glutamine or ammonia as the source of nitrogen. Regulates intracellular CTP levels through interactions with the four ribonucleotide triphosphates.</text>
</comment>
<gene>
    <name evidence="11 14" type="primary">pyrG</name>
    <name evidence="14" type="ORF">BWY73_00555</name>
</gene>
<comment type="caution">
    <text evidence="14">The sequence shown here is derived from an EMBL/GenBank/DDBJ whole genome shotgun (WGS) entry which is preliminary data.</text>
</comment>
<evidence type="ECO:0000313" key="14">
    <source>
        <dbReference type="EMBL" id="OPZ92952.1"/>
    </source>
</evidence>
<name>A0A1V5MIN2_UNCT6</name>
<dbReference type="GO" id="GO:0042802">
    <property type="term" value="F:identical protein binding"/>
    <property type="evidence" value="ECO:0007669"/>
    <property type="project" value="TreeGrafter"/>
</dbReference>
<dbReference type="InterPro" id="IPR027417">
    <property type="entry name" value="P-loop_NTPase"/>
</dbReference>
<reference evidence="14" key="1">
    <citation type="submission" date="2017-02" db="EMBL/GenBank/DDBJ databases">
        <title>Delving into the versatile metabolic prowess of the omnipresent phylum Bacteroidetes.</title>
        <authorList>
            <person name="Nobu M.K."/>
            <person name="Mei R."/>
            <person name="Narihiro T."/>
            <person name="Kuroda K."/>
            <person name="Liu W.-T."/>
        </authorList>
    </citation>
    <scope>NUCLEOTIDE SEQUENCE</scope>
    <source>
        <strain evidence="14">ADurb.Bin417</strain>
    </source>
</reference>
<evidence type="ECO:0000256" key="9">
    <source>
        <dbReference type="ARBA" id="ARBA00022975"/>
    </source>
</evidence>
<proteinExistence type="inferred from homology"/>
<keyword evidence="3 11" id="KW-0436">Ligase</keyword>
<dbReference type="HAMAP" id="MF_01227">
    <property type="entry name" value="PyrG"/>
    <property type="match status" value="1"/>
</dbReference>
<feature type="binding site" evidence="11">
    <location>
        <position position="13"/>
    </location>
    <ligand>
        <name>CTP</name>
        <dbReference type="ChEBI" id="CHEBI:37563"/>
        <note>allosteric inhibitor</note>
    </ligand>
</feature>
<evidence type="ECO:0000256" key="5">
    <source>
        <dbReference type="ARBA" id="ARBA00022741"/>
    </source>
</evidence>
<dbReference type="EC" id="6.3.4.2" evidence="11"/>
<feature type="domain" description="Glutamine amidotransferase" evidence="12">
    <location>
        <begin position="301"/>
        <end position="526"/>
    </location>
</feature>
<evidence type="ECO:0000259" key="12">
    <source>
        <dbReference type="Pfam" id="PF00117"/>
    </source>
</evidence>
<feature type="binding site" evidence="11">
    <location>
        <begin position="382"/>
        <end position="385"/>
    </location>
    <ligand>
        <name>L-glutamine</name>
        <dbReference type="ChEBI" id="CHEBI:58359"/>
    </ligand>
</feature>
<dbReference type="GO" id="GO:0005524">
    <property type="term" value="F:ATP binding"/>
    <property type="evidence" value="ECO:0007669"/>
    <property type="project" value="UniProtKB-KW"/>
</dbReference>
<dbReference type="InterPro" id="IPR004468">
    <property type="entry name" value="CTP_synthase"/>
</dbReference>
<dbReference type="GO" id="GO:0097268">
    <property type="term" value="C:cytoophidium"/>
    <property type="evidence" value="ECO:0007669"/>
    <property type="project" value="UniProtKB-ARBA"/>
</dbReference>
<feature type="binding site" evidence="11">
    <location>
        <position position="71"/>
    </location>
    <ligand>
        <name>ATP</name>
        <dbReference type="ChEBI" id="CHEBI:30616"/>
    </ligand>
</feature>
<dbReference type="InterPro" id="IPR033828">
    <property type="entry name" value="GATase1_CTP_Synthase"/>
</dbReference>
<feature type="region of interest" description="Amidoligase domain" evidence="11">
    <location>
        <begin position="1"/>
        <end position="266"/>
    </location>
</feature>
<dbReference type="PANTHER" id="PTHR11550">
    <property type="entry name" value="CTP SYNTHASE"/>
    <property type="match status" value="1"/>
</dbReference>
<dbReference type="GO" id="GO:0004359">
    <property type="term" value="F:glutaminase activity"/>
    <property type="evidence" value="ECO:0007669"/>
    <property type="project" value="RHEA"/>
</dbReference>
<comment type="similarity">
    <text evidence="2 11">Belongs to the CTP synthase family.</text>
</comment>
<dbReference type="FunFam" id="3.40.50.300:FF:000009">
    <property type="entry name" value="CTP synthase"/>
    <property type="match status" value="1"/>
</dbReference>
<keyword evidence="5 11" id="KW-0547">Nucleotide-binding</keyword>
<comment type="activity regulation">
    <text evidence="11">Allosterically activated by GTP, when glutamine is the substrate; GTP has no effect on the reaction when ammonia is the substrate. The allosteric effector GTP functions by stabilizing the protein conformation that binds the tetrahedral intermediate(s) formed during glutamine hydrolysis. Inhibited by the product CTP, via allosteric rather than competitive inhibition.</text>
</comment>
<dbReference type="Proteomes" id="UP000485484">
    <property type="component" value="Unassembled WGS sequence"/>
</dbReference>
<comment type="catalytic activity">
    <reaction evidence="10 11">
        <text>UTP + L-glutamine + ATP + H2O = CTP + L-glutamate + ADP + phosphate + 2 H(+)</text>
        <dbReference type="Rhea" id="RHEA:26426"/>
        <dbReference type="ChEBI" id="CHEBI:15377"/>
        <dbReference type="ChEBI" id="CHEBI:15378"/>
        <dbReference type="ChEBI" id="CHEBI:29985"/>
        <dbReference type="ChEBI" id="CHEBI:30616"/>
        <dbReference type="ChEBI" id="CHEBI:37563"/>
        <dbReference type="ChEBI" id="CHEBI:43474"/>
        <dbReference type="ChEBI" id="CHEBI:46398"/>
        <dbReference type="ChEBI" id="CHEBI:58359"/>
        <dbReference type="ChEBI" id="CHEBI:456216"/>
        <dbReference type="EC" id="6.3.4.2"/>
    </reaction>
</comment>
<dbReference type="FunFam" id="3.40.50.880:FF:000002">
    <property type="entry name" value="CTP synthase"/>
    <property type="match status" value="1"/>
</dbReference>
<feature type="active site" evidence="11">
    <location>
        <position position="509"/>
    </location>
</feature>
<feature type="binding site" evidence="11">
    <location>
        <position position="354"/>
    </location>
    <ligand>
        <name>L-glutamine</name>
        <dbReference type="ChEBI" id="CHEBI:58359"/>
    </ligand>
</feature>
<comment type="subunit">
    <text evidence="11">Homotetramer.</text>
</comment>
<comment type="catalytic activity">
    <reaction evidence="11">
        <text>L-glutamine + H2O = L-glutamate + NH4(+)</text>
        <dbReference type="Rhea" id="RHEA:15889"/>
        <dbReference type="ChEBI" id="CHEBI:15377"/>
        <dbReference type="ChEBI" id="CHEBI:28938"/>
        <dbReference type="ChEBI" id="CHEBI:29985"/>
        <dbReference type="ChEBI" id="CHEBI:58359"/>
    </reaction>
</comment>
<dbReference type="GO" id="GO:0044210">
    <property type="term" value="P:'de novo' CTP biosynthetic process"/>
    <property type="evidence" value="ECO:0007669"/>
    <property type="project" value="UniProtKB-UniRule"/>
</dbReference>
<comment type="catalytic activity">
    <reaction evidence="11">
        <text>UTP + NH4(+) + ATP = CTP + ADP + phosphate + 2 H(+)</text>
        <dbReference type="Rhea" id="RHEA:16597"/>
        <dbReference type="ChEBI" id="CHEBI:15378"/>
        <dbReference type="ChEBI" id="CHEBI:28938"/>
        <dbReference type="ChEBI" id="CHEBI:30616"/>
        <dbReference type="ChEBI" id="CHEBI:37563"/>
        <dbReference type="ChEBI" id="CHEBI:43474"/>
        <dbReference type="ChEBI" id="CHEBI:46398"/>
        <dbReference type="ChEBI" id="CHEBI:456216"/>
    </reaction>
</comment>
<evidence type="ECO:0000256" key="10">
    <source>
        <dbReference type="ARBA" id="ARBA00047781"/>
    </source>
</evidence>
<dbReference type="InterPro" id="IPR017926">
    <property type="entry name" value="GATASE"/>
</dbReference>
<keyword evidence="6 11" id="KW-0067">ATP-binding</keyword>
<dbReference type="UniPathway" id="UPA00159">
    <property type="reaction ID" value="UER00277"/>
</dbReference>
<feature type="binding site" evidence="11">
    <location>
        <position position="223"/>
    </location>
    <ligand>
        <name>UTP</name>
        <dbReference type="ChEBI" id="CHEBI:46398"/>
    </ligand>
</feature>
<evidence type="ECO:0000259" key="13">
    <source>
        <dbReference type="Pfam" id="PF06418"/>
    </source>
</evidence>
<feature type="binding site" evidence="11">
    <location>
        <begin position="187"/>
        <end position="192"/>
    </location>
    <ligand>
        <name>UTP</name>
        <dbReference type="ChEBI" id="CHEBI:46398"/>
    </ligand>
</feature>
<evidence type="ECO:0000256" key="1">
    <source>
        <dbReference type="ARBA" id="ARBA00005171"/>
    </source>
</evidence>
<dbReference type="InterPro" id="IPR029062">
    <property type="entry name" value="Class_I_gatase-like"/>
</dbReference>
<dbReference type="GO" id="GO:0046872">
    <property type="term" value="F:metal ion binding"/>
    <property type="evidence" value="ECO:0007669"/>
    <property type="project" value="UniProtKB-KW"/>
</dbReference>
<dbReference type="GO" id="GO:0005829">
    <property type="term" value="C:cytosol"/>
    <property type="evidence" value="ECO:0007669"/>
    <property type="project" value="TreeGrafter"/>
</dbReference>
<dbReference type="AlphaFoldDB" id="A0A1V5MIN2"/>
<feature type="active site" evidence="11">
    <location>
        <position position="507"/>
    </location>
</feature>
<evidence type="ECO:0000256" key="7">
    <source>
        <dbReference type="ARBA" id="ARBA00022842"/>
    </source>
</evidence>
<evidence type="ECO:0000256" key="11">
    <source>
        <dbReference type="HAMAP-Rule" id="MF_01227"/>
    </source>
</evidence>
<dbReference type="Pfam" id="PF00117">
    <property type="entry name" value="GATase"/>
    <property type="match status" value="1"/>
</dbReference>
<feature type="binding site" evidence="11">
    <location>
        <position position="405"/>
    </location>
    <ligand>
        <name>L-glutamine</name>
        <dbReference type="ChEBI" id="CHEBI:58359"/>
    </ligand>
</feature>
<sequence>MAKYIFVTGGVLSSLGKGVASASIGTLLEARRYRINMQKFDPYLNVDPGTLTPFQHGEVFVTRDGAETDLDLGHYERFTSLTLNRNSNTTSGQVYYEVIERERRGDFLGKTVQVVPHITEEIKRRFRRLARGNAEIVIAEIGGTVGDIESLPFLESIRQFRQEVGAENICCIHLTYIPYIQAAGELKSKPTQHSVERLREIGIQPDIILCRTEKPLNQDLREKISLYCNVPFQAVIEARDTDCIYEIPLTFHQEKLDQVILRKLRLRPRVSHLKEWGKLIDQLRNPEHEVEIAMVGKYVKLQDSYKSLDEALRHGGLASRTRVKLRKVDSESLRRDDELERSLAGVDGILVPGGFGTRGVEGMVAAIRYAREKRIPFFGICLGLQVAVIEFARNVCGLDRANSTEFDPQTPHPVITLMDSQRQVQAMGGTMRLGGYPCVLAAGSLSRRCYGVPRIVERHRHRYEVNPHLFGRLQEKGLQASGRSPDRKLVEIVELKDHPFFVATQFHPEFQSRLASPHPIFSAFIAAALRQRLENRPPSA</sequence>
<comment type="miscellaneous">
    <text evidence="11">CTPSs have evolved a hybrid strategy for distinguishing between UTP and CTP. The overlapping regions of the product feedback inhibitory and substrate sites recognize a common feature in both compounds, the triphosphate moiety. To differentiate isosteric substrate and product pyrimidine rings, an additional pocket far from the expected kinase/ligase catalytic site, specifically recognizes the cytosine and ribose portions of the product inhibitor.</text>
</comment>
<feature type="binding site" evidence="11">
    <location>
        <position position="13"/>
    </location>
    <ligand>
        <name>UTP</name>
        <dbReference type="ChEBI" id="CHEBI:46398"/>
    </ligand>
</feature>
<evidence type="ECO:0000256" key="6">
    <source>
        <dbReference type="ARBA" id="ARBA00022840"/>
    </source>
</evidence>
<feature type="binding site" evidence="11">
    <location>
        <position position="462"/>
    </location>
    <ligand>
        <name>L-glutamine</name>
        <dbReference type="ChEBI" id="CHEBI:58359"/>
    </ligand>
</feature>
<dbReference type="EMBL" id="MWAK01000055">
    <property type="protein sequence ID" value="OPZ92952.1"/>
    <property type="molecule type" value="Genomic_DNA"/>
</dbReference>
<dbReference type="Gene3D" id="3.40.50.300">
    <property type="entry name" value="P-loop containing nucleotide triphosphate hydrolases"/>
    <property type="match status" value="1"/>
</dbReference>
<feature type="binding site" evidence="11">
    <location>
        <position position="223"/>
    </location>
    <ligand>
        <name>CTP</name>
        <dbReference type="ChEBI" id="CHEBI:37563"/>
        <note>allosteric inhibitor</note>
    </ligand>
</feature>